<evidence type="ECO:0000313" key="2">
    <source>
        <dbReference type="Proteomes" id="UP000299102"/>
    </source>
</evidence>
<accession>A0A4C1ZJ66</accession>
<dbReference type="EMBL" id="BGZK01001806">
    <property type="protein sequence ID" value="GBP86657.1"/>
    <property type="molecule type" value="Genomic_DNA"/>
</dbReference>
<comment type="caution">
    <text evidence="1">The sequence shown here is derived from an EMBL/GenBank/DDBJ whole genome shotgun (WGS) entry which is preliminary data.</text>
</comment>
<protein>
    <submittedName>
        <fullName evidence="1">Uncharacterized protein</fullName>
    </submittedName>
</protein>
<dbReference type="Proteomes" id="UP000299102">
    <property type="component" value="Unassembled WGS sequence"/>
</dbReference>
<name>A0A4C1ZJ66_EUMVA</name>
<reference evidence="1 2" key="1">
    <citation type="journal article" date="2019" name="Commun. Biol.">
        <title>The bagworm genome reveals a unique fibroin gene that provides high tensile strength.</title>
        <authorList>
            <person name="Kono N."/>
            <person name="Nakamura H."/>
            <person name="Ohtoshi R."/>
            <person name="Tomita M."/>
            <person name="Numata K."/>
            <person name="Arakawa K."/>
        </authorList>
    </citation>
    <scope>NUCLEOTIDE SEQUENCE [LARGE SCALE GENOMIC DNA]</scope>
</reference>
<organism evidence="1 2">
    <name type="scientific">Eumeta variegata</name>
    <name type="common">Bagworm moth</name>
    <name type="synonym">Eumeta japonica</name>
    <dbReference type="NCBI Taxonomy" id="151549"/>
    <lineage>
        <taxon>Eukaryota</taxon>
        <taxon>Metazoa</taxon>
        <taxon>Ecdysozoa</taxon>
        <taxon>Arthropoda</taxon>
        <taxon>Hexapoda</taxon>
        <taxon>Insecta</taxon>
        <taxon>Pterygota</taxon>
        <taxon>Neoptera</taxon>
        <taxon>Endopterygota</taxon>
        <taxon>Lepidoptera</taxon>
        <taxon>Glossata</taxon>
        <taxon>Ditrysia</taxon>
        <taxon>Tineoidea</taxon>
        <taxon>Psychidae</taxon>
        <taxon>Oiketicinae</taxon>
        <taxon>Eumeta</taxon>
    </lineage>
</organism>
<evidence type="ECO:0000313" key="1">
    <source>
        <dbReference type="EMBL" id="GBP86657.1"/>
    </source>
</evidence>
<sequence length="215" mass="24070">MFRIDSDTFGCETNTLDGLDSKSSFTQENNTIYGTGIASSNGTRGRIERRDRELWKSRKSVPRGARQAYVASTTAAFIGTGSARRFKRRETLDLKLKFVRRHTSAACVCLFFASVRLPGAPRASQLICVRAKTAACSSRLVSDRLRVNTHSAERLRELQIELDTHGRLRTARWTERGLIAPDNADSHAGMKLKRWMIGCYEYIHDSIIVGSAVTI</sequence>
<proteinExistence type="predicted"/>
<dbReference type="AlphaFoldDB" id="A0A4C1ZJ66"/>
<gene>
    <name evidence="1" type="ORF">EVAR_90717_1</name>
</gene>
<keyword evidence="2" id="KW-1185">Reference proteome</keyword>